<keyword evidence="2" id="KW-0032">Aminotransferase</keyword>
<proteinExistence type="predicted"/>
<dbReference type="InterPro" id="IPR015421">
    <property type="entry name" value="PyrdxlP-dep_Trfase_major"/>
</dbReference>
<evidence type="ECO:0000256" key="3">
    <source>
        <dbReference type="ARBA" id="ARBA00022679"/>
    </source>
</evidence>
<evidence type="ECO:0000313" key="6">
    <source>
        <dbReference type="EMBL" id="GAH39613.1"/>
    </source>
</evidence>
<comment type="caution">
    <text evidence="6">The sequence shown here is derived from an EMBL/GenBank/DDBJ whole genome shotgun (WGS) entry which is preliminary data.</text>
</comment>
<dbReference type="InterPro" id="IPR015422">
    <property type="entry name" value="PyrdxlP-dep_Trfase_small"/>
</dbReference>
<dbReference type="InterPro" id="IPR004839">
    <property type="entry name" value="Aminotransferase_I/II_large"/>
</dbReference>
<dbReference type="InterPro" id="IPR015424">
    <property type="entry name" value="PyrdxlP-dep_Trfase"/>
</dbReference>
<sequence length="289" mass="32132">LLQGYTGIGAEHIVAGNGSDQLIDLVLHLFVAPGDEVINCVPTFDIFRFSTQMCNGKLVEVPRDENYTVDVSAVKRAITKKTKIILLANPNNPTGTPTPQHDILELLDTGVPMLADEAYAEFSGETVTHLVAQYKNLMVLRTFSKWAGLAGLRIGFGIFPPKIAEYLLRIKLPFTINVAAVVAVRESLADLDYLLDRVRAIVAERERLFGELNKLKWLKPFPSQANFIFCHVLKGKASEIQQELQNKGILVRYFDLPLLRNSIRITAGKPEHTDALIKALRELGEEIDG</sequence>
<evidence type="ECO:0000256" key="1">
    <source>
        <dbReference type="ARBA" id="ARBA00001933"/>
    </source>
</evidence>
<dbReference type="SUPFAM" id="SSF53383">
    <property type="entry name" value="PLP-dependent transferases"/>
    <property type="match status" value="1"/>
</dbReference>
<dbReference type="PANTHER" id="PTHR42885">
    <property type="entry name" value="HISTIDINOL-PHOSPHATE AMINOTRANSFERASE-RELATED"/>
    <property type="match status" value="1"/>
</dbReference>
<protein>
    <recommendedName>
        <fullName evidence="5">Aminotransferase class I/classII large domain-containing protein</fullName>
    </recommendedName>
</protein>
<dbReference type="CDD" id="cd00609">
    <property type="entry name" value="AAT_like"/>
    <property type="match status" value="1"/>
</dbReference>
<evidence type="ECO:0000259" key="5">
    <source>
        <dbReference type="Pfam" id="PF00155"/>
    </source>
</evidence>
<dbReference type="Pfam" id="PF00155">
    <property type="entry name" value="Aminotran_1_2"/>
    <property type="match status" value="1"/>
</dbReference>
<feature type="domain" description="Aminotransferase class I/classII large" evidence="5">
    <location>
        <begin position="9"/>
        <end position="280"/>
    </location>
</feature>
<dbReference type="AlphaFoldDB" id="X1H2W7"/>
<dbReference type="GO" id="GO:0008483">
    <property type="term" value="F:transaminase activity"/>
    <property type="evidence" value="ECO:0007669"/>
    <property type="project" value="UniProtKB-KW"/>
</dbReference>
<dbReference type="Gene3D" id="3.90.1150.10">
    <property type="entry name" value="Aspartate Aminotransferase, domain 1"/>
    <property type="match status" value="1"/>
</dbReference>
<evidence type="ECO:0000256" key="2">
    <source>
        <dbReference type="ARBA" id="ARBA00022576"/>
    </source>
</evidence>
<dbReference type="GO" id="GO:0030170">
    <property type="term" value="F:pyridoxal phosphate binding"/>
    <property type="evidence" value="ECO:0007669"/>
    <property type="project" value="InterPro"/>
</dbReference>
<keyword evidence="3" id="KW-0808">Transferase</keyword>
<accession>X1H2W7</accession>
<dbReference type="EMBL" id="BARU01008313">
    <property type="protein sequence ID" value="GAH39613.1"/>
    <property type="molecule type" value="Genomic_DNA"/>
</dbReference>
<name>X1H2W7_9ZZZZ</name>
<feature type="non-terminal residue" evidence="6">
    <location>
        <position position="1"/>
    </location>
</feature>
<reference evidence="6" key="1">
    <citation type="journal article" date="2014" name="Front. Microbiol.">
        <title>High frequency of phylogenetically diverse reductive dehalogenase-homologous genes in deep subseafloor sedimentary metagenomes.</title>
        <authorList>
            <person name="Kawai M."/>
            <person name="Futagami T."/>
            <person name="Toyoda A."/>
            <person name="Takaki Y."/>
            <person name="Nishi S."/>
            <person name="Hori S."/>
            <person name="Arai W."/>
            <person name="Tsubouchi T."/>
            <person name="Morono Y."/>
            <person name="Uchiyama I."/>
            <person name="Ito T."/>
            <person name="Fujiyama A."/>
            <person name="Inagaki F."/>
            <person name="Takami H."/>
        </authorList>
    </citation>
    <scope>NUCLEOTIDE SEQUENCE</scope>
    <source>
        <strain evidence="6">Expedition CK06-06</strain>
    </source>
</reference>
<organism evidence="6">
    <name type="scientific">marine sediment metagenome</name>
    <dbReference type="NCBI Taxonomy" id="412755"/>
    <lineage>
        <taxon>unclassified sequences</taxon>
        <taxon>metagenomes</taxon>
        <taxon>ecological metagenomes</taxon>
    </lineage>
</organism>
<keyword evidence="4" id="KW-0663">Pyridoxal phosphate</keyword>
<dbReference type="PANTHER" id="PTHR42885:SF2">
    <property type="entry name" value="HISTIDINOL-PHOSPHATE AMINOTRANSFERASE"/>
    <property type="match status" value="1"/>
</dbReference>
<gene>
    <name evidence="6" type="ORF">S03H2_16288</name>
</gene>
<comment type="cofactor">
    <cofactor evidence="1">
        <name>pyridoxal 5'-phosphate</name>
        <dbReference type="ChEBI" id="CHEBI:597326"/>
    </cofactor>
</comment>
<evidence type="ECO:0000256" key="4">
    <source>
        <dbReference type="ARBA" id="ARBA00022898"/>
    </source>
</evidence>
<dbReference type="Gene3D" id="3.40.640.10">
    <property type="entry name" value="Type I PLP-dependent aspartate aminotransferase-like (Major domain)"/>
    <property type="match status" value="1"/>
</dbReference>